<evidence type="ECO:0000256" key="1">
    <source>
        <dbReference type="ARBA" id="ARBA00008814"/>
    </source>
</evidence>
<accession>A0ABV5UIK4</accession>
<dbReference type="SUPFAM" id="SSF53807">
    <property type="entry name" value="Helical backbone' metal receptor"/>
    <property type="match status" value="1"/>
</dbReference>
<dbReference type="PROSITE" id="PS50983">
    <property type="entry name" value="FE_B12_PBP"/>
    <property type="match status" value="1"/>
</dbReference>
<dbReference type="Gene3D" id="3.40.50.1980">
    <property type="entry name" value="Nitrogenase molybdenum iron protein domain"/>
    <property type="match status" value="2"/>
</dbReference>
<dbReference type="PANTHER" id="PTHR30535">
    <property type="entry name" value="VITAMIN B12-BINDING PROTEIN"/>
    <property type="match status" value="1"/>
</dbReference>
<dbReference type="Proteomes" id="UP001589535">
    <property type="component" value="Unassembled WGS sequence"/>
</dbReference>
<comment type="similarity">
    <text evidence="1">Belongs to the bacterial solute-binding protein 8 family.</text>
</comment>
<dbReference type="Pfam" id="PF01497">
    <property type="entry name" value="Peripla_BP_2"/>
    <property type="match status" value="1"/>
</dbReference>
<feature type="domain" description="Fe/B12 periplasmic-binding" evidence="3">
    <location>
        <begin position="72"/>
        <end position="363"/>
    </location>
</feature>
<dbReference type="InterPro" id="IPR002491">
    <property type="entry name" value="ABC_transptr_periplasmic_BD"/>
</dbReference>
<evidence type="ECO:0000256" key="2">
    <source>
        <dbReference type="SAM" id="SignalP"/>
    </source>
</evidence>
<keyword evidence="2" id="KW-0732">Signal</keyword>
<dbReference type="EMBL" id="JBHMBK010000076">
    <property type="protein sequence ID" value="MFB9691235.1"/>
    <property type="molecule type" value="Genomic_DNA"/>
</dbReference>
<evidence type="ECO:0000313" key="4">
    <source>
        <dbReference type="EMBL" id="MFB9691235.1"/>
    </source>
</evidence>
<evidence type="ECO:0000259" key="3">
    <source>
        <dbReference type="PROSITE" id="PS50983"/>
    </source>
</evidence>
<gene>
    <name evidence="4" type="ORF">ACFFTO_44290</name>
</gene>
<proteinExistence type="inferred from homology"/>
<dbReference type="InterPro" id="IPR050902">
    <property type="entry name" value="ABC_Transporter_SBP"/>
</dbReference>
<protein>
    <submittedName>
        <fullName evidence="4">ABC transporter substrate-binding protein</fullName>
    </submittedName>
</protein>
<keyword evidence="5" id="KW-1185">Reference proteome</keyword>
<evidence type="ECO:0000313" key="5">
    <source>
        <dbReference type="Proteomes" id="UP001589535"/>
    </source>
</evidence>
<feature type="chain" id="PRO_5047066307" evidence="2">
    <location>
        <begin position="28"/>
        <end position="363"/>
    </location>
</feature>
<dbReference type="RefSeq" id="WP_378207898.1">
    <property type="nucleotide sequence ID" value="NZ_JBHMBK010000076.1"/>
</dbReference>
<name>A0ABV5UIK4_9PSEU</name>
<sequence length="363" mass="38137">MSNYPSPRRVALIAAVLAGTLSACGQAGSAATPASSATIGQSATAAPTTYPLTVENCGREVRFDKPPSRVVLLNGTSVAEVEGFIALGIQDRILANSQSYGVSDDPAMVAKVQAVPRGGLTLNQNFEVPREQVLALQPDLVISTWAGGFDEKIGSVTRDQLAQAGIRSFVTPVNCAFGDPSASPPDQQRYKEQSVESSFELMLQLGKIFDVQQRAADFVNQARAKIQAIQQRVAGKPAKNVLVVYPGMSMMNSNGLPAVFGGGLSDDLVARAGGKNAFAGKTNAELAEINAEALASAEVDVLVVGLFQPTENADVLAADLFKKFPQWAASKTKTYTSVSDGFYLGPLNTFAVEKIADAAHGRA</sequence>
<feature type="signal peptide" evidence="2">
    <location>
        <begin position="1"/>
        <end position="27"/>
    </location>
</feature>
<dbReference type="PANTHER" id="PTHR30535:SF34">
    <property type="entry name" value="MOLYBDATE-BINDING PROTEIN MOLA"/>
    <property type="match status" value="1"/>
</dbReference>
<organism evidence="4 5">
    <name type="scientific">Amycolatopsis plumensis</name>
    <dbReference type="NCBI Taxonomy" id="236508"/>
    <lineage>
        <taxon>Bacteria</taxon>
        <taxon>Bacillati</taxon>
        <taxon>Actinomycetota</taxon>
        <taxon>Actinomycetes</taxon>
        <taxon>Pseudonocardiales</taxon>
        <taxon>Pseudonocardiaceae</taxon>
        <taxon>Amycolatopsis</taxon>
    </lineage>
</organism>
<comment type="caution">
    <text evidence="4">The sequence shown here is derived from an EMBL/GenBank/DDBJ whole genome shotgun (WGS) entry which is preliminary data.</text>
</comment>
<reference evidence="4 5" key="1">
    <citation type="submission" date="2024-09" db="EMBL/GenBank/DDBJ databases">
        <authorList>
            <person name="Sun Q."/>
            <person name="Mori K."/>
        </authorList>
    </citation>
    <scope>NUCLEOTIDE SEQUENCE [LARGE SCALE GENOMIC DNA]</scope>
    <source>
        <strain evidence="4 5">JCM 13852</strain>
    </source>
</reference>